<organism evidence="2 3">
    <name type="scientific">Candidatus Chryseopegocella kryptomonas</name>
    <dbReference type="NCBI Taxonomy" id="1633643"/>
    <lineage>
        <taxon>Bacteria</taxon>
        <taxon>Pseudomonadati</taxon>
        <taxon>Candidatus Kryptoniota</taxon>
        <taxon>Candidatus Chryseopegocella</taxon>
    </lineage>
</organism>
<dbReference type="Proteomes" id="UP000199197">
    <property type="component" value="Unassembled WGS sequence"/>
</dbReference>
<keyword evidence="3" id="KW-1185">Reference proteome</keyword>
<name>A0A0P1MYH7_9BACT</name>
<dbReference type="EMBL" id="CZVW01000008">
    <property type="protein sequence ID" value="CUT01177.1"/>
    <property type="molecule type" value="Genomic_DNA"/>
</dbReference>
<feature type="non-terminal residue" evidence="2">
    <location>
        <position position="1"/>
    </location>
</feature>
<keyword evidence="1" id="KW-1133">Transmembrane helix</keyword>
<feature type="transmembrane region" description="Helical" evidence="1">
    <location>
        <begin position="6"/>
        <end position="31"/>
    </location>
</feature>
<accession>A0A0P1MYH7</accession>
<feature type="transmembrane region" description="Helical" evidence="1">
    <location>
        <begin position="43"/>
        <end position="74"/>
    </location>
</feature>
<proteinExistence type="predicted"/>
<protein>
    <recommendedName>
        <fullName evidence="4">Yip1 domain-containing protein</fullName>
    </recommendedName>
</protein>
<dbReference type="RefSeq" id="WP_159421111.1">
    <property type="nucleotide sequence ID" value="NZ_CZVW01000008.1"/>
</dbReference>
<keyword evidence="1" id="KW-0472">Membrane</keyword>
<gene>
    <name evidence="2" type="ORF">JGI23_00999</name>
</gene>
<keyword evidence="1" id="KW-0812">Transmembrane</keyword>
<evidence type="ECO:0000313" key="2">
    <source>
        <dbReference type="EMBL" id="CUT01177.1"/>
    </source>
</evidence>
<evidence type="ECO:0008006" key="4">
    <source>
        <dbReference type="Google" id="ProtNLM"/>
    </source>
</evidence>
<feature type="transmembrane region" description="Helical" evidence="1">
    <location>
        <begin position="117"/>
        <end position="138"/>
    </location>
</feature>
<dbReference type="OrthoDB" id="9919102at2"/>
<evidence type="ECO:0000313" key="3">
    <source>
        <dbReference type="Proteomes" id="UP000199197"/>
    </source>
</evidence>
<feature type="transmembrane region" description="Helical" evidence="1">
    <location>
        <begin position="86"/>
        <end position="110"/>
    </location>
</feature>
<dbReference type="AlphaFoldDB" id="A0A0P1MYH7"/>
<evidence type="ECO:0000256" key="1">
    <source>
        <dbReference type="SAM" id="Phobius"/>
    </source>
</evidence>
<sequence length="146" mass="16491">FAFIIFYGFCFGLVVGVLLLFLLSVVIRILLIFGDEKINVKSIFALVSYLTFPISFSIFFLLPAIFAVFGIYYFTESPKPQNLKPIQFYIFTGVNLLLKLYSFALVTLALKYITGSFIKGLIFAVLTSICVVVLLNLLTELFKIIL</sequence>
<reference evidence="3" key="1">
    <citation type="submission" date="2015-11" db="EMBL/GenBank/DDBJ databases">
        <authorList>
            <person name="Varghese N."/>
        </authorList>
    </citation>
    <scope>NUCLEOTIDE SEQUENCE [LARGE SCALE GENOMIC DNA]</scope>
    <source>
        <strain evidence="3">JGI-23</strain>
    </source>
</reference>